<dbReference type="SUPFAM" id="SSF117281">
    <property type="entry name" value="Kelch motif"/>
    <property type="match status" value="1"/>
</dbReference>
<name>A0A8S3U9J2_MYTED</name>
<dbReference type="SMART" id="SM00612">
    <property type="entry name" value="Kelch"/>
    <property type="match status" value="1"/>
</dbReference>
<dbReference type="InterPro" id="IPR006652">
    <property type="entry name" value="Kelch_1"/>
</dbReference>
<dbReference type="EMBL" id="CAJPWZ010002495">
    <property type="protein sequence ID" value="CAG2238879.1"/>
    <property type="molecule type" value="Genomic_DNA"/>
</dbReference>
<dbReference type="AlphaFoldDB" id="A0A8S3U9J2"/>
<dbReference type="Gene3D" id="2.120.10.80">
    <property type="entry name" value="Kelch-type beta propeller"/>
    <property type="match status" value="1"/>
</dbReference>
<organism evidence="2 3">
    <name type="scientific">Mytilus edulis</name>
    <name type="common">Blue mussel</name>
    <dbReference type="NCBI Taxonomy" id="6550"/>
    <lineage>
        <taxon>Eukaryota</taxon>
        <taxon>Metazoa</taxon>
        <taxon>Spiralia</taxon>
        <taxon>Lophotrochozoa</taxon>
        <taxon>Mollusca</taxon>
        <taxon>Bivalvia</taxon>
        <taxon>Autobranchia</taxon>
        <taxon>Pteriomorphia</taxon>
        <taxon>Mytilida</taxon>
        <taxon>Mytiloidea</taxon>
        <taxon>Mytilidae</taxon>
        <taxon>Mytilinae</taxon>
        <taxon>Mytilus</taxon>
    </lineage>
</organism>
<dbReference type="PANTHER" id="PTHR46375:SF3">
    <property type="entry name" value="KELCH REPEAT AND BTB DOMAIN-CONTAINING PROTEIN 13"/>
    <property type="match status" value="1"/>
</dbReference>
<accession>A0A8S3U9J2</accession>
<dbReference type="InterPro" id="IPR052392">
    <property type="entry name" value="Kelch-BTB_domain-containing"/>
</dbReference>
<dbReference type="Pfam" id="PF01344">
    <property type="entry name" value="Kelch_1"/>
    <property type="match status" value="1"/>
</dbReference>
<keyword evidence="1" id="KW-0880">Kelch repeat</keyword>
<keyword evidence="3" id="KW-1185">Reference proteome</keyword>
<evidence type="ECO:0000313" key="3">
    <source>
        <dbReference type="Proteomes" id="UP000683360"/>
    </source>
</evidence>
<protein>
    <submittedName>
        <fullName evidence="2">Uncharacterized protein</fullName>
    </submittedName>
</protein>
<dbReference type="Proteomes" id="UP000683360">
    <property type="component" value="Unassembled WGS sequence"/>
</dbReference>
<gene>
    <name evidence="2" type="ORF">MEDL_51272</name>
</gene>
<evidence type="ECO:0000313" key="2">
    <source>
        <dbReference type="EMBL" id="CAG2238879.1"/>
    </source>
</evidence>
<dbReference type="PANTHER" id="PTHR46375">
    <property type="entry name" value="KELCH REPEAT AND BTB DOMAIN-CONTAINING PROTEIN 13-RELATED"/>
    <property type="match status" value="1"/>
</dbReference>
<dbReference type="OrthoDB" id="6079997at2759"/>
<evidence type="ECO:0000256" key="1">
    <source>
        <dbReference type="ARBA" id="ARBA00022441"/>
    </source>
</evidence>
<dbReference type="InterPro" id="IPR015915">
    <property type="entry name" value="Kelch-typ_b-propeller"/>
</dbReference>
<reference evidence="2" key="1">
    <citation type="submission" date="2021-03" db="EMBL/GenBank/DDBJ databases">
        <authorList>
            <person name="Bekaert M."/>
        </authorList>
    </citation>
    <scope>NUCLEOTIDE SEQUENCE</scope>
</reference>
<sequence>MNRNKACKPLTSRRCNFTLVGHAGSCFVIGGIHQGQRITDIEQYNVKKNSWRRVASLPSNIHTTNLSCVSVGNVIYIFAATVQHEYLQEHELAICLFNPNLTSINIIATLPVKTQQIRTCVLEKDIYIASSNGDFLKFNTQSNLIKKLRRQNWLCKESYLHVCGNAVYLVGGVNIEPLTHNDVIRKVFTLSGTLGGNFANHCLGQMPIYATVR</sequence>
<comment type="caution">
    <text evidence="2">The sequence shown here is derived from an EMBL/GenBank/DDBJ whole genome shotgun (WGS) entry which is preliminary data.</text>
</comment>
<proteinExistence type="predicted"/>